<evidence type="ECO:0000256" key="2">
    <source>
        <dbReference type="SAM" id="MobiDB-lite"/>
    </source>
</evidence>
<dbReference type="PROSITE" id="PS51109">
    <property type="entry name" value="G5"/>
    <property type="match status" value="1"/>
</dbReference>
<reference evidence="6 7" key="1">
    <citation type="journal article" date="2020" name="Cell Host Microbe">
        <title>Functional and Genomic Variation between Human-Derived Isolates of Lachnospiraceae Reveals Inter- and Intra-Species Diversity.</title>
        <authorList>
            <person name="Sorbara M.T."/>
            <person name="Littmann E.R."/>
            <person name="Fontana E."/>
            <person name="Moody T.U."/>
            <person name="Kohout C.E."/>
            <person name="Gjonbalaj M."/>
            <person name="Eaton V."/>
            <person name="Seok R."/>
            <person name="Leiner I.M."/>
            <person name="Pamer E.G."/>
        </authorList>
    </citation>
    <scope>NUCLEOTIDE SEQUENCE [LARGE SCALE GENOMIC DNA]</scope>
    <source>
        <strain evidence="5 6">MSK.17.11</strain>
        <strain evidence="4 7">MSK.17.38</strain>
    </source>
</reference>
<dbReference type="InterPro" id="IPR052913">
    <property type="entry name" value="Glycopeptide_resist_protein"/>
</dbReference>
<comment type="caution">
    <text evidence="5">The sequence shown here is derived from an EMBL/GenBank/DDBJ whole genome shotgun (WGS) entry which is preliminary data.</text>
</comment>
<evidence type="ECO:0000313" key="6">
    <source>
        <dbReference type="Proteomes" id="UP000528555"/>
    </source>
</evidence>
<reference evidence="5" key="2">
    <citation type="submission" date="2020-02" db="EMBL/GenBank/DDBJ databases">
        <authorList>
            <person name="Littmann E."/>
            <person name="Sorbara M."/>
        </authorList>
    </citation>
    <scope>NUCLEOTIDE SEQUENCE</scope>
    <source>
        <strain evidence="5">MSK.17.11</strain>
        <strain evidence="4">MSK.17.38</strain>
    </source>
</reference>
<dbReference type="AlphaFoldDB" id="A0A850HLE7"/>
<proteinExistence type="predicted"/>
<feature type="compositionally biased region" description="Basic residues" evidence="2">
    <location>
        <begin position="8"/>
        <end position="23"/>
    </location>
</feature>
<feature type="domain" description="G5" evidence="3">
    <location>
        <begin position="400"/>
        <end position="479"/>
    </location>
</feature>
<dbReference type="Pfam" id="PF04294">
    <property type="entry name" value="VanW"/>
    <property type="match status" value="1"/>
</dbReference>
<name>A0A850HLE7_9FIRM</name>
<sequence length="536" mass="59070">MGKERGKEARKRKIKHKSTSRKLEMKRRKRRLLVLKLTALGAAVAAIVIMAAMYRYVSRYSEKEVGPNIYIGSVNVSGMNQKEVKGALKKHLAEDQQEKVTLKVEDQSVETSWGELGLKYKDLDKQVQHAVEYGSKGSLWSRFWKIRRLEKEKKVLEEVLELDDKMAKAVIKEQAIPLSTHAVDAALTKKGETLEIQPEKTGRTIDIKKSISQMESYLNNEWIHKKTSVELVLKEELPKVMAKDLKDVKDELGSFSTDAGGGQRWQNLKNGVDRLNGTVLMPGEEISVYQETGPYDAEHGYVEAGSYENGQVVDSFGGGICQVSTTLYNAVLLAELEVVERHPHSMLVNYVEPSRDAAIATGLLDFRFKNNYDAPVCILAEIDAANQMKFVIYGKDTREKGRTIKFESETLTTAEAGSVYQENPQAPLGSMKYSGSPHTGKTAQLWKVIYKDGQEVSREVINQSTYARSDQVVEVGTASENAAASALVREALVTQDQAKIAAAITQAQAMGSQSAGGASNQNQEDASGAAATGSAQ</sequence>
<gene>
    <name evidence="5" type="ORF">G5A66_08280</name>
    <name evidence="4" type="ORF">G5A75_08300</name>
</gene>
<dbReference type="InterPro" id="IPR011098">
    <property type="entry name" value="G5_dom"/>
</dbReference>
<feature type="region of interest" description="Disordered" evidence="2">
    <location>
        <begin position="509"/>
        <end position="536"/>
    </location>
</feature>
<dbReference type="EMBL" id="JAAITX010000005">
    <property type="protein sequence ID" value="NVH58642.1"/>
    <property type="molecule type" value="Genomic_DNA"/>
</dbReference>
<evidence type="ECO:0000313" key="5">
    <source>
        <dbReference type="EMBL" id="NVH58642.1"/>
    </source>
</evidence>
<dbReference type="PANTHER" id="PTHR35788:SF1">
    <property type="entry name" value="EXPORTED PROTEIN"/>
    <property type="match status" value="1"/>
</dbReference>
<feature type="region of interest" description="Disordered" evidence="2">
    <location>
        <begin position="1"/>
        <end position="23"/>
    </location>
</feature>
<dbReference type="PANTHER" id="PTHR35788">
    <property type="entry name" value="EXPORTED PROTEIN-RELATED"/>
    <property type="match status" value="1"/>
</dbReference>
<dbReference type="Gene3D" id="2.20.230.10">
    <property type="entry name" value="Resuscitation-promoting factor rpfb"/>
    <property type="match status" value="1"/>
</dbReference>
<organism evidence="5 6">
    <name type="scientific">Dorea phocaeensis</name>
    <dbReference type="NCBI Taxonomy" id="2040291"/>
    <lineage>
        <taxon>Bacteria</taxon>
        <taxon>Bacillati</taxon>
        <taxon>Bacillota</taxon>
        <taxon>Clostridia</taxon>
        <taxon>Lachnospirales</taxon>
        <taxon>Lachnospiraceae</taxon>
        <taxon>Dorea</taxon>
    </lineage>
</organism>
<evidence type="ECO:0000259" key="3">
    <source>
        <dbReference type="PROSITE" id="PS51109"/>
    </source>
</evidence>
<dbReference type="InterPro" id="IPR022029">
    <property type="entry name" value="YoaR-like_PG-bd"/>
</dbReference>
<feature type="compositionally biased region" description="Low complexity" evidence="2">
    <location>
        <begin position="509"/>
        <end position="523"/>
    </location>
</feature>
<dbReference type="InterPro" id="IPR007391">
    <property type="entry name" value="Vancomycin_resist_VanW"/>
</dbReference>
<dbReference type="EMBL" id="JAAIUO010000005">
    <property type="protein sequence ID" value="NSK14868.1"/>
    <property type="molecule type" value="Genomic_DNA"/>
</dbReference>
<evidence type="ECO:0000256" key="1">
    <source>
        <dbReference type="ARBA" id="ARBA00022729"/>
    </source>
</evidence>
<protein>
    <recommendedName>
        <fullName evidence="3">G5 domain-containing protein</fullName>
    </recommendedName>
</protein>
<evidence type="ECO:0000313" key="4">
    <source>
        <dbReference type="EMBL" id="NSK14868.1"/>
    </source>
</evidence>
<dbReference type="Pfam" id="PF12229">
    <property type="entry name" value="PG_binding_4"/>
    <property type="match status" value="1"/>
</dbReference>
<dbReference type="Pfam" id="PF07501">
    <property type="entry name" value="G5"/>
    <property type="match status" value="1"/>
</dbReference>
<accession>A0A850HLE7</accession>
<evidence type="ECO:0000313" key="7">
    <source>
        <dbReference type="Proteomes" id="UP000701680"/>
    </source>
</evidence>
<dbReference type="Proteomes" id="UP000528555">
    <property type="component" value="Unassembled WGS sequence"/>
</dbReference>
<dbReference type="Proteomes" id="UP000701680">
    <property type="component" value="Unassembled WGS sequence"/>
</dbReference>
<dbReference type="SMART" id="SM01208">
    <property type="entry name" value="G5"/>
    <property type="match status" value="1"/>
</dbReference>
<keyword evidence="6" id="KW-1185">Reference proteome</keyword>
<keyword evidence="1" id="KW-0732">Signal</keyword>